<reference evidence="3 4" key="1">
    <citation type="journal article" date="2018" name="BMC Genomics">
        <title>Genomic comparison of Trypanosoma conorhini and Trypanosoma rangeli to Trypanosoma cruzi strains of high and low virulence.</title>
        <authorList>
            <person name="Bradwell K.R."/>
            <person name="Koparde V.N."/>
            <person name="Matveyev A.V."/>
            <person name="Serrano M.G."/>
            <person name="Alves J.M."/>
            <person name="Parikh H."/>
            <person name="Huang B."/>
            <person name="Lee V."/>
            <person name="Espinosa-Alvarez O."/>
            <person name="Ortiz P.A."/>
            <person name="Costa-Martins A.G."/>
            <person name="Teixeira M.M."/>
            <person name="Buck G.A."/>
        </authorList>
    </citation>
    <scope>NUCLEOTIDE SEQUENCE [LARGE SCALE GENOMIC DNA]</scope>
    <source>
        <strain evidence="3 4">025E</strain>
    </source>
</reference>
<evidence type="ECO:0000313" key="4">
    <source>
        <dbReference type="Proteomes" id="UP000284403"/>
    </source>
</evidence>
<sequence length="187" mass="20937">MQLPHIDGSFFFHCPSFYSCASSLLLRWGFVSFVYFLFFFLLSVLCCLTASVLAGYFRSSSSLGSQWGAGKAHQCPRRWRRRRQTTRATGGCRLKTFRRMRRTWRSLCCRRGPSARPSPLPPRPIVVMWRSAGGASLLRGGSVPVSSSSTAGRTASSWPTRTKSSAWRTALVAGAMRGWTRRSFPTP</sequence>
<evidence type="ECO:0000256" key="1">
    <source>
        <dbReference type="SAM" id="MobiDB-lite"/>
    </source>
</evidence>
<dbReference type="Proteomes" id="UP000284403">
    <property type="component" value="Unassembled WGS sequence"/>
</dbReference>
<comment type="caution">
    <text evidence="3">The sequence shown here is derived from an EMBL/GenBank/DDBJ whole genome shotgun (WGS) entry which is preliminary data.</text>
</comment>
<proteinExistence type="predicted"/>
<evidence type="ECO:0000313" key="3">
    <source>
        <dbReference type="EMBL" id="RNF27687.1"/>
    </source>
</evidence>
<keyword evidence="4" id="KW-1185">Reference proteome</keyword>
<dbReference type="AlphaFoldDB" id="A0A3R7M6V2"/>
<keyword evidence="2" id="KW-1133">Transmembrane helix</keyword>
<feature type="transmembrane region" description="Helical" evidence="2">
    <location>
        <begin position="33"/>
        <end position="57"/>
    </location>
</feature>
<name>A0A3R7M6V2_9TRYP</name>
<gene>
    <name evidence="3" type="ORF">Tco025E_00071</name>
</gene>
<feature type="compositionally biased region" description="Low complexity" evidence="1">
    <location>
        <begin position="140"/>
        <end position="157"/>
    </location>
</feature>
<dbReference type="GeneID" id="40313682"/>
<dbReference type="RefSeq" id="XP_029232893.1">
    <property type="nucleotide sequence ID" value="XM_029367020.1"/>
</dbReference>
<keyword evidence="2" id="KW-0472">Membrane</keyword>
<evidence type="ECO:0000256" key="2">
    <source>
        <dbReference type="SAM" id="Phobius"/>
    </source>
</evidence>
<dbReference type="EMBL" id="MKKU01000001">
    <property type="protein sequence ID" value="RNF27687.1"/>
    <property type="molecule type" value="Genomic_DNA"/>
</dbReference>
<accession>A0A3R7M6V2</accession>
<keyword evidence="2" id="KW-0812">Transmembrane</keyword>
<feature type="region of interest" description="Disordered" evidence="1">
    <location>
        <begin position="140"/>
        <end position="162"/>
    </location>
</feature>
<protein>
    <submittedName>
        <fullName evidence="3">Uncharacterized protein</fullName>
    </submittedName>
</protein>
<organism evidence="3 4">
    <name type="scientific">Trypanosoma conorhini</name>
    <dbReference type="NCBI Taxonomy" id="83891"/>
    <lineage>
        <taxon>Eukaryota</taxon>
        <taxon>Discoba</taxon>
        <taxon>Euglenozoa</taxon>
        <taxon>Kinetoplastea</taxon>
        <taxon>Metakinetoplastina</taxon>
        <taxon>Trypanosomatida</taxon>
        <taxon>Trypanosomatidae</taxon>
        <taxon>Trypanosoma</taxon>
    </lineage>
</organism>